<dbReference type="InterPro" id="IPR002853">
    <property type="entry name" value="TFIIE_asu"/>
</dbReference>
<dbReference type="PANTHER" id="PTHR13097">
    <property type="entry name" value="TRANSCRIPTION INITIATION FACTOR IIE, ALPHA SUBUNIT"/>
    <property type="match status" value="1"/>
</dbReference>
<gene>
    <name evidence="2" type="ORF">H312_01603</name>
</gene>
<keyword evidence="3" id="KW-1185">Reference proteome</keyword>
<dbReference type="OrthoDB" id="361102at2759"/>
<dbReference type="GO" id="GO:0005673">
    <property type="term" value="C:transcription factor TFIIE complex"/>
    <property type="evidence" value="ECO:0007669"/>
    <property type="project" value="TreeGrafter"/>
</dbReference>
<dbReference type="InterPro" id="IPR024550">
    <property type="entry name" value="TFIIEa/SarR/Rpc3_HTH_dom"/>
</dbReference>
<dbReference type="Pfam" id="PF02002">
    <property type="entry name" value="TFIIE_alpha"/>
    <property type="match status" value="1"/>
</dbReference>
<reference evidence="3" key="1">
    <citation type="submission" date="2013-02" db="EMBL/GenBank/DDBJ databases">
        <authorList>
            <consortium name="The Broad Institute Genome Sequencing Platform"/>
            <person name="Cuomo C."/>
            <person name="Becnel J."/>
            <person name="Sanscrainte N."/>
            <person name="Walker B."/>
            <person name="Young S.K."/>
            <person name="Zeng Q."/>
            <person name="Gargeya S."/>
            <person name="Fitzgerald M."/>
            <person name="Haas B."/>
            <person name="Abouelleil A."/>
            <person name="Alvarado L."/>
            <person name="Arachchi H.M."/>
            <person name="Berlin A.M."/>
            <person name="Chapman S.B."/>
            <person name="Dewar J."/>
            <person name="Goldberg J."/>
            <person name="Griggs A."/>
            <person name="Gujja S."/>
            <person name="Hansen M."/>
            <person name="Howarth C."/>
            <person name="Imamovic A."/>
            <person name="Larimer J."/>
            <person name="McCowan C."/>
            <person name="Murphy C."/>
            <person name="Neiman D."/>
            <person name="Pearson M."/>
            <person name="Priest M."/>
            <person name="Roberts A."/>
            <person name="Saif S."/>
            <person name="Shea T."/>
            <person name="Sisk P."/>
            <person name="Sykes S."/>
            <person name="Wortman J."/>
            <person name="Nusbaum C."/>
            <person name="Birren B."/>
        </authorList>
    </citation>
    <scope>NUCLEOTIDE SEQUENCE [LARGE SCALE GENOMIC DNA]</scope>
    <source>
        <strain evidence="3">PRA339</strain>
    </source>
</reference>
<accession>A0A059F143</accession>
<dbReference type="Proteomes" id="UP000030655">
    <property type="component" value="Unassembled WGS sequence"/>
</dbReference>
<feature type="domain" description="Transcription initiation factor IIE subunit alpha N-terminal" evidence="1">
    <location>
        <begin position="21"/>
        <end position="158"/>
    </location>
</feature>
<name>A0A059F143_9MICR</name>
<evidence type="ECO:0000313" key="2">
    <source>
        <dbReference type="EMBL" id="KCZ80998.1"/>
    </source>
</evidence>
<dbReference type="SMART" id="SM00531">
    <property type="entry name" value="TFIIE"/>
    <property type="match status" value="1"/>
</dbReference>
<organism evidence="2 3">
    <name type="scientific">Anncaliia algerae PRA339</name>
    <dbReference type="NCBI Taxonomy" id="1288291"/>
    <lineage>
        <taxon>Eukaryota</taxon>
        <taxon>Fungi</taxon>
        <taxon>Fungi incertae sedis</taxon>
        <taxon>Microsporidia</taxon>
        <taxon>Tubulinosematoidea</taxon>
        <taxon>Tubulinosematidae</taxon>
        <taxon>Anncaliia</taxon>
    </lineage>
</organism>
<reference evidence="2 3" key="2">
    <citation type="submission" date="2014-03" db="EMBL/GenBank/DDBJ databases">
        <title>The Genome Sequence of Anncaliia algerae insect isolate PRA339.</title>
        <authorList>
            <consortium name="The Broad Institute Genome Sequencing Platform"/>
            <consortium name="The Broad Institute Genome Sequencing Center for Infectious Disease"/>
            <person name="Cuomo C."/>
            <person name="Becnel J."/>
            <person name="Sanscrainte N."/>
            <person name="Walker B."/>
            <person name="Young S.K."/>
            <person name="Zeng Q."/>
            <person name="Gargeya S."/>
            <person name="Fitzgerald M."/>
            <person name="Haas B."/>
            <person name="Abouelleil A."/>
            <person name="Alvarado L."/>
            <person name="Arachchi H.M."/>
            <person name="Berlin A.M."/>
            <person name="Chapman S.B."/>
            <person name="Dewar J."/>
            <person name="Goldberg J."/>
            <person name="Griggs A."/>
            <person name="Gujja S."/>
            <person name="Hansen M."/>
            <person name="Howarth C."/>
            <person name="Imamovic A."/>
            <person name="Larimer J."/>
            <person name="McCowan C."/>
            <person name="Murphy C."/>
            <person name="Neiman D."/>
            <person name="Pearson M."/>
            <person name="Priest M."/>
            <person name="Roberts A."/>
            <person name="Saif S."/>
            <person name="Shea T."/>
            <person name="Sisk P."/>
            <person name="Sykes S."/>
            <person name="Wortman J."/>
            <person name="Nusbaum C."/>
            <person name="Birren B."/>
        </authorList>
    </citation>
    <scope>NUCLEOTIDE SEQUENCE [LARGE SCALE GENOMIC DNA]</scope>
    <source>
        <strain evidence="2 3">PRA339</strain>
    </source>
</reference>
<dbReference type="AlphaFoldDB" id="A0A059F143"/>
<evidence type="ECO:0000313" key="3">
    <source>
        <dbReference type="Proteomes" id="UP000030655"/>
    </source>
</evidence>
<dbReference type="PANTHER" id="PTHR13097:SF7">
    <property type="entry name" value="GENERAL TRANSCRIPTION FACTOR IIE SUBUNIT 1"/>
    <property type="match status" value="1"/>
</dbReference>
<dbReference type="STRING" id="1288291.A0A059F143"/>
<dbReference type="HOGENOM" id="CLU_056967_0_0_1"/>
<protein>
    <recommendedName>
        <fullName evidence="1">Transcription initiation factor IIE subunit alpha N-terminal domain-containing protein</fullName>
    </recommendedName>
</protein>
<dbReference type="InterPro" id="IPR039997">
    <property type="entry name" value="TFE"/>
</dbReference>
<dbReference type="SUPFAM" id="SSF57783">
    <property type="entry name" value="Zinc beta-ribbon"/>
    <property type="match status" value="1"/>
</dbReference>
<dbReference type="EMBL" id="KK365154">
    <property type="protein sequence ID" value="KCZ80998.1"/>
    <property type="molecule type" value="Genomic_DNA"/>
</dbReference>
<dbReference type="VEuPathDB" id="MicrosporidiaDB:H312_01603"/>
<dbReference type="GO" id="GO:0006367">
    <property type="term" value="P:transcription initiation at RNA polymerase II promoter"/>
    <property type="evidence" value="ECO:0007669"/>
    <property type="project" value="InterPro"/>
</dbReference>
<sequence>MSYEPVMHNLIKHMVRLFYDTPQIIFIDILLKRMLIFDSEIATLLKVVPKEFNKIVFKLKEDKTIKQETKIENRENNYQEIRQAFYINYGEIKDVIKYKVYKMTKLLEVEMGKSEEIFICTTCRKEFSILDAQSLMKDFVFRCDECMGILEESRRIGENDPHNIYGVLMESLKEIIGMLKEIDQMEVPFMDYFQVLDLKKKKDTYEIQQKPEIKEDTIKEETKEVREEEEHFDIKEINTEHSKIPLKEEEPKEKNISFDNILFVNKEKKLFSEVTEDDLEKMTESEYEKYFEIYNQFN</sequence>
<evidence type="ECO:0000259" key="1">
    <source>
        <dbReference type="SMART" id="SM00531"/>
    </source>
</evidence>
<proteinExistence type="predicted"/>